<evidence type="ECO:0000256" key="8">
    <source>
        <dbReference type="RuleBase" id="RU004395"/>
    </source>
</evidence>
<dbReference type="SUPFAM" id="SSF69765">
    <property type="entry name" value="IpsF-like"/>
    <property type="match status" value="1"/>
</dbReference>
<gene>
    <name evidence="7 10" type="primary">ispF</name>
    <name evidence="10" type="ordered locus">trd_1723</name>
</gene>
<dbReference type="AlphaFoldDB" id="B9L112"/>
<proteinExistence type="inferred from homology"/>
<dbReference type="EC" id="4.6.1.12" evidence="3 7"/>
<dbReference type="InterPro" id="IPR020555">
    <property type="entry name" value="MECDP_synthase_CS"/>
</dbReference>
<dbReference type="Gene3D" id="3.30.1330.50">
    <property type="entry name" value="2-C-methyl-D-erythritol 2,4-cyclodiphosphate synthase"/>
    <property type="match status" value="1"/>
</dbReference>
<evidence type="ECO:0000256" key="1">
    <source>
        <dbReference type="ARBA" id="ARBA00000200"/>
    </source>
</evidence>
<accession>B9L112</accession>
<comment type="function">
    <text evidence="7">Involved in the biosynthesis of isopentenyl diphosphate (IPP) and dimethylallyl diphosphate (DMAPP), two major building blocks of isoprenoid compounds. Catalyzes the conversion of 4-diphosphocytidyl-2-C-methyl-D-erythritol 2-phosphate (CDP-ME2P) to 2-C-methyl-D-erythritol 2,4-cyclodiphosphate (ME-CPP) with a corresponding release of cytidine 5-monophosphate (CMP).</text>
</comment>
<keyword evidence="6 7" id="KW-0456">Lyase</keyword>
<feature type="binding site" evidence="7">
    <location>
        <begin position="133"/>
        <end position="136"/>
    </location>
    <ligand>
        <name>4-CDP-2-C-methyl-D-erythritol 2-phosphate</name>
        <dbReference type="ChEBI" id="CHEBI:57919"/>
    </ligand>
</feature>
<dbReference type="InterPro" id="IPR036571">
    <property type="entry name" value="MECDP_synthase_sf"/>
</dbReference>
<dbReference type="GO" id="GO:0019288">
    <property type="term" value="P:isopentenyl diphosphate biosynthetic process, methylerythritol 4-phosphate pathway"/>
    <property type="evidence" value="ECO:0007669"/>
    <property type="project" value="UniProtKB-UniRule"/>
</dbReference>
<feature type="binding site" evidence="7">
    <location>
        <position position="140"/>
    </location>
    <ligand>
        <name>4-CDP-2-C-methyl-D-erythritol 2-phosphate</name>
        <dbReference type="ChEBI" id="CHEBI:57919"/>
    </ligand>
</feature>
<evidence type="ECO:0000256" key="6">
    <source>
        <dbReference type="ARBA" id="ARBA00023239"/>
    </source>
</evidence>
<feature type="site" description="Transition state stabilizer" evidence="7">
    <location>
        <position position="134"/>
    </location>
</feature>
<feature type="binding site" evidence="7">
    <location>
        <position position="143"/>
    </location>
    <ligand>
        <name>4-CDP-2-C-methyl-D-erythritol 2-phosphate</name>
        <dbReference type="ChEBI" id="CHEBI:57919"/>
    </ligand>
</feature>
<dbReference type="GO" id="GO:0008685">
    <property type="term" value="F:2-C-methyl-D-erythritol 2,4-cyclodiphosphate synthase activity"/>
    <property type="evidence" value="ECO:0007669"/>
    <property type="project" value="UniProtKB-UniRule"/>
</dbReference>
<dbReference type="GO" id="GO:0046872">
    <property type="term" value="F:metal ion binding"/>
    <property type="evidence" value="ECO:0007669"/>
    <property type="project" value="UniProtKB-KW"/>
</dbReference>
<dbReference type="KEGG" id="tro:trd_1723"/>
<dbReference type="Pfam" id="PF02542">
    <property type="entry name" value="YgbB"/>
    <property type="match status" value="1"/>
</dbReference>
<evidence type="ECO:0000256" key="5">
    <source>
        <dbReference type="ARBA" id="ARBA00023229"/>
    </source>
</evidence>
<dbReference type="FunFam" id="3.30.1330.50:FF:000003">
    <property type="entry name" value="2-C-methyl-D-erythritol 2,4-cyclodiphosphate synthase"/>
    <property type="match status" value="1"/>
</dbReference>
<dbReference type="NCBIfam" id="TIGR00151">
    <property type="entry name" value="ispF"/>
    <property type="match status" value="1"/>
</dbReference>
<dbReference type="EMBL" id="CP001275">
    <property type="protein sequence ID" value="ACM04998.1"/>
    <property type="molecule type" value="Genomic_DNA"/>
</dbReference>
<dbReference type="eggNOG" id="COG0245">
    <property type="taxonomic scope" value="Bacteria"/>
</dbReference>
<dbReference type="GO" id="GO:0016114">
    <property type="term" value="P:terpenoid biosynthetic process"/>
    <property type="evidence" value="ECO:0007669"/>
    <property type="project" value="InterPro"/>
</dbReference>
<evidence type="ECO:0000256" key="7">
    <source>
        <dbReference type="HAMAP-Rule" id="MF_00107"/>
    </source>
</evidence>
<keyword evidence="4 7" id="KW-0479">Metal-binding</keyword>
<feature type="binding site" evidence="7">
    <location>
        <position position="9"/>
    </location>
    <ligand>
        <name>a divalent metal cation</name>
        <dbReference type="ChEBI" id="CHEBI:60240"/>
    </ligand>
</feature>
<evidence type="ECO:0000256" key="3">
    <source>
        <dbReference type="ARBA" id="ARBA00012579"/>
    </source>
</evidence>
<organism evidence="10 11">
    <name type="scientific">Thermomicrobium roseum (strain ATCC 27502 / DSM 5159 / P-2)</name>
    <dbReference type="NCBI Taxonomy" id="309801"/>
    <lineage>
        <taxon>Bacteria</taxon>
        <taxon>Pseudomonadati</taxon>
        <taxon>Thermomicrobiota</taxon>
        <taxon>Thermomicrobia</taxon>
        <taxon>Thermomicrobiales</taxon>
        <taxon>Thermomicrobiaceae</taxon>
        <taxon>Thermomicrobium</taxon>
    </lineage>
</organism>
<keyword evidence="11" id="KW-1185">Reference proteome</keyword>
<dbReference type="InterPro" id="IPR003526">
    <property type="entry name" value="MECDP_synthase"/>
</dbReference>
<comment type="similarity">
    <text evidence="7 8">Belongs to the IspF family.</text>
</comment>
<dbReference type="RefSeq" id="WP_015922665.1">
    <property type="nucleotide sequence ID" value="NC_011959.1"/>
</dbReference>
<feature type="domain" description="2-C-methyl-D-erythritol 2,4-cyclodiphosphate synthase" evidence="9">
    <location>
        <begin position="2"/>
        <end position="155"/>
    </location>
</feature>
<feature type="binding site" evidence="7">
    <location>
        <begin position="9"/>
        <end position="11"/>
    </location>
    <ligand>
        <name>4-CDP-2-C-methyl-D-erythritol 2-phosphate</name>
        <dbReference type="ChEBI" id="CHEBI:57919"/>
    </ligand>
</feature>
<reference evidence="10 11" key="1">
    <citation type="journal article" date="2009" name="PLoS ONE">
        <title>Complete genome sequence of the aerobic CO-oxidizing thermophile Thermomicrobium roseum.</title>
        <authorList>
            <person name="Wu D."/>
            <person name="Raymond J."/>
            <person name="Wu M."/>
            <person name="Chatterji S."/>
            <person name="Ren Q."/>
            <person name="Graham J.E."/>
            <person name="Bryant D.A."/>
            <person name="Robb F."/>
            <person name="Colman A."/>
            <person name="Tallon L.J."/>
            <person name="Badger J.H."/>
            <person name="Madupu R."/>
            <person name="Ward N.L."/>
            <person name="Eisen J.A."/>
        </authorList>
    </citation>
    <scope>NUCLEOTIDE SEQUENCE [LARGE SCALE GENOMIC DNA]</scope>
    <source>
        <strain evidence="11">ATCC 27502 / DSM 5159 / P-2</strain>
    </source>
</reference>
<feature type="binding site" evidence="7">
    <location>
        <begin position="57"/>
        <end position="59"/>
    </location>
    <ligand>
        <name>4-CDP-2-C-methyl-D-erythritol 2-phosphate</name>
        <dbReference type="ChEBI" id="CHEBI:57919"/>
    </ligand>
</feature>
<dbReference type="CDD" id="cd00554">
    <property type="entry name" value="MECDP_synthase"/>
    <property type="match status" value="1"/>
</dbReference>
<feature type="site" description="Transition state stabilizer" evidence="7">
    <location>
        <position position="35"/>
    </location>
</feature>
<evidence type="ECO:0000259" key="9">
    <source>
        <dbReference type="Pfam" id="PF02542"/>
    </source>
</evidence>
<feature type="binding site" evidence="7">
    <location>
        <begin position="35"/>
        <end position="36"/>
    </location>
    <ligand>
        <name>4-CDP-2-C-methyl-D-erythritol 2-phosphate</name>
        <dbReference type="ChEBI" id="CHEBI:57919"/>
    </ligand>
</feature>
<keyword evidence="5 7" id="KW-0414">Isoprene biosynthesis</keyword>
<comment type="caution">
    <text evidence="7">Lacks conserved residue(s) required for the propagation of feature annotation.</text>
</comment>
<protein>
    <recommendedName>
        <fullName evidence="3 7">2-C-methyl-D-erythritol 2,4-cyclodiphosphate synthase</fullName>
        <shortName evidence="7">MECDP-synthase</shortName>
        <shortName evidence="7">MECPP-synthase</shortName>
        <shortName evidence="7">MECPS</shortName>
        <ecNumber evidence="3 7">4.6.1.12</ecNumber>
    </recommendedName>
</protein>
<dbReference type="PANTHER" id="PTHR43181">
    <property type="entry name" value="2-C-METHYL-D-ERYTHRITOL 2,4-CYCLODIPHOSPHATE SYNTHASE, CHLOROPLASTIC"/>
    <property type="match status" value="1"/>
</dbReference>
<evidence type="ECO:0000313" key="11">
    <source>
        <dbReference type="Proteomes" id="UP000000447"/>
    </source>
</evidence>
<comment type="catalytic activity">
    <reaction evidence="1 7 8">
        <text>4-CDP-2-C-methyl-D-erythritol 2-phosphate = 2-C-methyl-D-erythritol 2,4-cyclic diphosphate + CMP</text>
        <dbReference type="Rhea" id="RHEA:23864"/>
        <dbReference type="ChEBI" id="CHEBI:57919"/>
        <dbReference type="ChEBI" id="CHEBI:58483"/>
        <dbReference type="ChEBI" id="CHEBI:60377"/>
        <dbReference type="EC" id="4.6.1.12"/>
    </reaction>
</comment>
<dbReference type="HAMAP" id="MF_00107">
    <property type="entry name" value="IspF"/>
    <property type="match status" value="1"/>
</dbReference>
<dbReference type="UniPathway" id="UPA00056">
    <property type="reaction ID" value="UER00095"/>
</dbReference>
<comment type="subunit">
    <text evidence="7">Homotrimer.</text>
</comment>
<evidence type="ECO:0000256" key="2">
    <source>
        <dbReference type="ARBA" id="ARBA00004709"/>
    </source>
</evidence>
<evidence type="ECO:0000256" key="4">
    <source>
        <dbReference type="ARBA" id="ARBA00022723"/>
    </source>
</evidence>
<comment type="pathway">
    <text evidence="2 7">Isoprenoid biosynthesis; isopentenyl diphosphate biosynthesis via DXP pathway; isopentenyl diphosphate from 1-deoxy-D-xylulose 5-phosphate: step 4/6.</text>
</comment>
<dbReference type="PANTHER" id="PTHR43181:SF1">
    <property type="entry name" value="2-C-METHYL-D-ERYTHRITOL 2,4-CYCLODIPHOSPHATE SYNTHASE, CHLOROPLASTIC"/>
    <property type="match status" value="1"/>
</dbReference>
<dbReference type="PROSITE" id="PS01350">
    <property type="entry name" value="ISPF"/>
    <property type="match status" value="1"/>
</dbReference>
<dbReference type="Proteomes" id="UP000000447">
    <property type="component" value="Chromosome"/>
</dbReference>
<evidence type="ECO:0000313" key="10">
    <source>
        <dbReference type="EMBL" id="ACM04998.1"/>
    </source>
</evidence>
<dbReference type="HOGENOM" id="CLU_084630_2_0_0"/>
<dbReference type="STRING" id="309801.trd_1723"/>
<feature type="binding site" evidence="7">
    <location>
        <position position="11"/>
    </location>
    <ligand>
        <name>a divalent metal cation</name>
        <dbReference type="ChEBI" id="CHEBI:60240"/>
    </ligand>
</feature>
<feature type="binding site" evidence="7">
    <location>
        <position position="43"/>
    </location>
    <ligand>
        <name>a divalent metal cation</name>
        <dbReference type="ChEBI" id="CHEBI:60240"/>
    </ligand>
</feature>
<dbReference type="OrthoDB" id="9804336at2"/>
<comment type="cofactor">
    <cofactor evidence="7">
        <name>a divalent metal cation</name>
        <dbReference type="ChEBI" id="CHEBI:60240"/>
    </cofactor>
    <text evidence="7">Binds 1 divalent metal cation per subunit.</text>
</comment>
<name>B9L112_THERP</name>
<sequence>MIRVGLGYDVHPLVPGRRLVLGGVEIPGTVGLAGHSDADVLAHAIGDALLGAAGLGDLGTHFPPDDERWRDASSLDLLRRIREELGRVGWRVIFVDATVIAEFPRIAPFRERMRERLAAALSLAVEQISVKATTNERLGFIGRGEGIAALAVAMLQRSDEEHDSDPDGR</sequence>